<name>A0A0C9UMS7_SPHS4</name>
<dbReference type="Proteomes" id="UP000054279">
    <property type="component" value="Unassembled WGS sequence"/>
</dbReference>
<dbReference type="AlphaFoldDB" id="A0A0C9UMS7"/>
<evidence type="ECO:0000313" key="1">
    <source>
        <dbReference type="EMBL" id="KIJ30132.1"/>
    </source>
</evidence>
<protein>
    <submittedName>
        <fullName evidence="1">Unplaced genomic scaffold SPHSTscaffold_193, whole genome shotgun sequence</fullName>
    </submittedName>
</protein>
<evidence type="ECO:0000313" key="2">
    <source>
        <dbReference type="Proteomes" id="UP000054279"/>
    </source>
</evidence>
<keyword evidence="2" id="KW-1185">Reference proteome</keyword>
<dbReference type="HOGENOM" id="CLU_2251766_0_0_1"/>
<gene>
    <name evidence="1" type="ORF">M422DRAFT_53892</name>
</gene>
<accession>A0A0C9UMS7</accession>
<proteinExistence type="predicted"/>
<dbReference type="EMBL" id="KN837268">
    <property type="protein sequence ID" value="KIJ30132.1"/>
    <property type="molecule type" value="Genomic_DNA"/>
</dbReference>
<sequence>MLGAKAGAVLQAHLKRTITKEVKEDSLNQQPKVRRVVNGETVAKVDLPLNTNDLTAGIAQMQESITASLVMSELPVLANPYNLIWPQEDEPLPVSLTSDFVSSA</sequence>
<organism evidence="1 2">
    <name type="scientific">Sphaerobolus stellatus (strain SS14)</name>
    <dbReference type="NCBI Taxonomy" id="990650"/>
    <lineage>
        <taxon>Eukaryota</taxon>
        <taxon>Fungi</taxon>
        <taxon>Dikarya</taxon>
        <taxon>Basidiomycota</taxon>
        <taxon>Agaricomycotina</taxon>
        <taxon>Agaricomycetes</taxon>
        <taxon>Phallomycetidae</taxon>
        <taxon>Geastrales</taxon>
        <taxon>Sphaerobolaceae</taxon>
        <taxon>Sphaerobolus</taxon>
    </lineage>
</organism>
<reference evidence="1 2" key="1">
    <citation type="submission" date="2014-06" db="EMBL/GenBank/DDBJ databases">
        <title>Evolutionary Origins and Diversification of the Mycorrhizal Mutualists.</title>
        <authorList>
            <consortium name="DOE Joint Genome Institute"/>
            <consortium name="Mycorrhizal Genomics Consortium"/>
            <person name="Kohler A."/>
            <person name="Kuo A."/>
            <person name="Nagy L.G."/>
            <person name="Floudas D."/>
            <person name="Copeland A."/>
            <person name="Barry K.W."/>
            <person name="Cichocki N."/>
            <person name="Veneault-Fourrey C."/>
            <person name="LaButti K."/>
            <person name="Lindquist E.A."/>
            <person name="Lipzen A."/>
            <person name="Lundell T."/>
            <person name="Morin E."/>
            <person name="Murat C."/>
            <person name="Riley R."/>
            <person name="Ohm R."/>
            <person name="Sun H."/>
            <person name="Tunlid A."/>
            <person name="Henrissat B."/>
            <person name="Grigoriev I.V."/>
            <person name="Hibbett D.S."/>
            <person name="Martin F."/>
        </authorList>
    </citation>
    <scope>NUCLEOTIDE SEQUENCE [LARGE SCALE GENOMIC DNA]</scope>
    <source>
        <strain evidence="1 2">SS14</strain>
    </source>
</reference>